<reference evidence="1 2" key="1">
    <citation type="submission" date="2017-09" db="EMBL/GenBank/DDBJ databases">
        <title>Large-scale bioinformatics analysis of Bacillus genomes uncovers conserved roles of natural products in bacterial physiology.</title>
        <authorList>
            <consortium name="Agbiome Team Llc"/>
            <person name="Bleich R.M."/>
            <person name="Grubbs K.J."/>
            <person name="Santa Maria K.C."/>
            <person name="Allen S.E."/>
            <person name="Farag S."/>
            <person name="Shank E.A."/>
            <person name="Bowers A."/>
        </authorList>
    </citation>
    <scope>NUCLEOTIDE SEQUENCE [LARGE SCALE GENOMIC DNA]</scope>
    <source>
        <strain evidence="1 2">AFS092789</strain>
    </source>
</reference>
<sequence length="402" mass="47761">MKITDLKTLFEEKANEKRKELDKKGNAKEVTIKGSYTIRYGYTEIIAKKVSDTGPNRFNQLTISVRGGGHFAYNWQTIEKDEIEYYQKQILIMMDYWKEYAKLAKAKDVLFMAESGQLDYRMIEVFQPIFSKDMNPEYAQLQTCLFARYKQNFLGGIIFEEYANYIDKFLEAKGIFEHIQTEYPLITIDKNRDGTWDIYNRLYFDYCGERLALTSISDFTKCTIQFIDSKQFNDELFELEFNKQSLSQFFADVKEKMMLLNLMKPPMVNFTELIRFSFRAFEEATIESLFNRLMEELDSWEEVELEAKEILDNYPEEYDALILDIKGTNHNVEFETLLDTTDTKQDVELKIHKFKTKKYYYHFISKWNAGVRKKELEIIPSSEECPNKVKELLVTYLLPQFK</sequence>
<accession>A0A9X6STH0</accession>
<dbReference type="Proteomes" id="UP000219922">
    <property type="component" value="Unassembled WGS sequence"/>
</dbReference>
<gene>
    <name evidence="1" type="ORF">CON36_33540</name>
</gene>
<proteinExistence type="predicted"/>
<dbReference type="RefSeq" id="WP_098006964.1">
    <property type="nucleotide sequence ID" value="NZ_NVMX01000179.1"/>
</dbReference>
<evidence type="ECO:0000313" key="1">
    <source>
        <dbReference type="EMBL" id="PDZ94493.1"/>
    </source>
</evidence>
<organism evidence="1 2">
    <name type="scientific">Bacillus cereus</name>
    <dbReference type="NCBI Taxonomy" id="1396"/>
    <lineage>
        <taxon>Bacteria</taxon>
        <taxon>Bacillati</taxon>
        <taxon>Bacillota</taxon>
        <taxon>Bacilli</taxon>
        <taxon>Bacillales</taxon>
        <taxon>Bacillaceae</taxon>
        <taxon>Bacillus</taxon>
        <taxon>Bacillus cereus group</taxon>
    </lineage>
</organism>
<protein>
    <submittedName>
        <fullName evidence="1">Uncharacterized protein</fullName>
    </submittedName>
</protein>
<evidence type="ECO:0000313" key="2">
    <source>
        <dbReference type="Proteomes" id="UP000219922"/>
    </source>
</evidence>
<dbReference type="AlphaFoldDB" id="A0A9X6STH0"/>
<name>A0A9X6STH0_BACCE</name>
<dbReference type="EMBL" id="NVMX01000179">
    <property type="protein sequence ID" value="PDZ94493.1"/>
    <property type="molecule type" value="Genomic_DNA"/>
</dbReference>
<comment type="caution">
    <text evidence="1">The sequence shown here is derived from an EMBL/GenBank/DDBJ whole genome shotgun (WGS) entry which is preliminary data.</text>
</comment>